<organism evidence="1 2">
    <name type="scientific">Brevundimonas faecalis</name>
    <dbReference type="NCBI Taxonomy" id="947378"/>
    <lineage>
        <taxon>Bacteria</taxon>
        <taxon>Pseudomonadati</taxon>
        <taxon>Pseudomonadota</taxon>
        <taxon>Alphaproteobacteria</taxon>
        <taxon>Caulobacterales</taxon>
        <taxon>Caulobacteraceae</taxon>
        <taxon>Brevundimonas</taxon>
    </lineage>
</organism>
<evidence type="ECO:0000313" key="2">
    <source>
        <dbReference type="Proteomes" id="UP001549313"/>
    </source>
</evidence>
<reference evidence="1 2" key="1">
    <citation type="submission" date="2024-06" db="EMBL/GenBank/DDBJ databases">
        <title>Sorghum-associated microbial communities from plants grown in Nebraska, USA.</title>
        <authorList>
            <person name="Schachtman D."/>
        </authorList>
    </citation>
    <scope>NUCLEOTIDE SEQUENCE [LARGE SCALE GENOMIC DNA]</scope>
    <source>
        <strain evidence="1 2">2814</strain>
    </source>
</reference>
<gene>
    <name evidence="1" type="ORF">ABIE19_000602</name>
</gene>
<accession>A0ABV2R9L2</accession>
<proteinExistence type="predicted"/>
<sequence length="122" mass="12685">MTPRRDTTSRLQCLCALAGFITTLAAGVVLARAAFSAPSPPELIIQAESMHPSSAGWVVEVVVVNQGDLAAAAVEIEGEASGERAGATLDYVPGGGEKKAGLVFATRDRPEPRLRILGWSSP</sequence>
<keyword evidence="2" id="KW-1185">Reference proteome</keyword>
<name>A0ABV2R9L2_9CAUL</name>
<evidence type="ECO:0000313" key="1">
    <source>
        <dbReference type="EMBL" id="MET4682693.1"/>
    </source>
</evidence>
<dbReference type="Proteomes" id="UP001549313">
    <property type="component" value="Unassembled WGS sequence"/>
</dbReference>
<protein>
    <submittedName>
        <fullName evidence="1">Uncharacterized protein (TIGR02588 family)</fullName>
    </submittedName>
</protein>
<dbReference type="EMBL" id="JBEPTF010000001">
    <property type="protein sequence ID" value="MET4682693.1"/>
    <property type="molecule type" value="Genomic_DNA"/>
</dbReference>
<comment type="caution">
    <text evidence="1">The sequence shown here is derived from an EMBL/GenBank/DDBJ whole genome shotgun (WGS) entry which is preliminary data.</text>
</comment>
<dbReference type="RefSeq" id="WP_354087638.1">
    <property type="nucleotide sequence ID" value="NZ_JBEPTF010000001.1"/>
</dbReference>